<dbReference type="Pfam" id="PF17766">
    <property type="entry name" value="fn3_6"/>
    <property type="match status" value="1"/>
</dbReference>
<dbReference type="Gene3D" id="3.40.50.200">
    <property type="entry name" value="Peptidase S8/S53 domain"/>
    <property type="match status" value="1"/>
</dbReference>
<dbReference type="PRINTS" id="PR00723">
    <property type="entry name" value="SUBTILISIN"/>
</dbReference>
<dbReference type="GO" id="GO:0006508">
    <property type="term" value="P:proteolysis"/>
    <property type="evidence" value="ECO:0007669"/>
    <property type="project" value="UniProtKB-KW"/>
</dbReference>
<feature type="active site" description="Charge relay system" evidence="6 7">
    <location>
        <position position="166"/>
    </location>
</feature>
<keyword evidence="3" id="KW-0732">Signal</keyword>
<dbReference type="InterPro" id="IPR015500">
    <property type="entry name" value="Peptidase_S8_subtilisin-rel"/>
</dbReference>
<dbReference type="STRING" id="218851.A0A2G5EFM0"/>
<dbReference type="PROSITE" id="PS00138">
    <property type="entry name" value="SUBTILASE_SER"/>
    <property type="match status" value="1"/>
</dbReference>
<dbReference type="InterPro" id="IPR023828">
    <property type="entry name" value="Peptidase_S8_Ser-AS"/>
</dbReference>
<dbReference type="SUPFAM" id="SSF52743">
    <property type="entry name" value="Subtilisin-like"/>
    <property type="match status" value="1"/>
</dbReference>
<dbReference type="InterPro" id="IPR037045">
    <property type="entry name" value="S8pro/Inhibitor_I9_sf"/>
</dbReference>
<keyword evidence="5 7" id="KW-0720">Serine protease</keyword>
<dbReference type="Gene3D" id="3.30.70.80">
    <property type="entry name" value="Peptidase S8 propeptide/proteinase inhibitor I9"/>
    <property type="match status" value="1"/>
</dbReference>
<feature type="domain" description="Subtilisin-like protease fibronectin type-III" evidence="10">
    <location>
        <begin position="586"/>
        <end position="685"/>
    </location>
</feature>
<protein>
    <submittedName>
        <fullName evidence="11">Uncharacterized protein</fullName>
    </submittedName>
</protein>
<keyword evidence="2 7" id="KW-0645">Protease</keyword>
<sequence length="686" mass="73199">EYIVYMGSLPKSNYSPLDNHNSILQQVLENSLPSDSMIRSYKRSFNGFVAKLTEKERQKLASKAGIVSIFPNKNYQLLTTRSWDFMGFTEDVKRAPDQLESDVIVGVIDSGINPESESFSDEGFGPPPEKWNGVCEGGEGFKCNNKLIGARFYGTQSVDARDNIGHGTHTASTAAGNKVNNVSFYGFAPGNARGAVPSARIAVYKVCAGRTDCSSADILAAFDDAISDNVDILSVSLGGEGATGILRDPVAIGSFHAMKKGILTSQAGGNSGPAQSTISSIAPWLLAVAASTTDRKIVTKINLGDNTTLVGRAINSFNTTKRDSLVDWASPFSKHPSITHDSYEDKIVVFNYPLEEDDISSAIDSNASGFIILKDGDINSGPILPLPALVLNSLNAKILSSYKQETRNPVAIIMRSETLKDTTTPVIATFSSRGPSAIEQDLLKPDITAPGAEIIAAWAPNVPPSGYSTDKRSVKYSILSGTSMACPHATGAAAYVKSFHPDWSPSAIKSALMTTAFPLNATQNPDAELGYGAGHIDPVKAVNPGLVYEATEVDYIAMLCNSYTSDEVRALGDNATCPDELILTKDLNYPTLTTFAIAKFSGEVNFTRTVTNVGVAKSSYKVTIHPGSNLKISVEPKVLSFKSLNEKKTFIVTVSLTKEEGDGSLSAGSFVWSDGVHNVRSPILVG</sequence>
<accession>A0A2G5EFM0</accession>
<dbReference type="Gene3D" id="3.50.30.30">
    <property type="match status" value="1"/>
</dbReference>
<evidence type="ECO:0000313" key="12">
    <source>
        <dbReference type="Proteomes" id="UP000230069"/>
    </source>
</evidence>
<evidence type="ECO:0000256" key="7">
    <source>
        <dbReference type="PROSITE-ProRule" id="PRU01240"/>
    </source>
</evidence>
<dbReference type="InterPro" id="IPR000209">
    <property type="entry name" value="Peptidase_S8/S53_dom"/>
</dbReference>
<dbReference type="InterPro" id="IPR010259">
    <property type="entry name" value="S8pro/Inhibitor_I9"/>
</dbReference>
<dbReference type="OrthoDB" id="4803627at2759"/>
<name>A0A2G5EFM0_AQUCA</name>
<gene>
    <name evidence="11" type="ORF">AQUCO_00900840v1</name>
</gene>
<dbReference type="EMBL" id="KZ305026">
    <property type="protein sequence ID" value="PIA54549.1"/>
    <property type="molecule type" value="Genomic_DNA"/>
</dbReference>
<proteinExistence type="inferred from homology"/>
<dbReference type="AlphaFoldDB" id="A0A2G5EFM0"/>
<evidence type="ECO:0000256" key="5">
    <source>
        <dbReference type="ARBA" id="ARBA00022825"/>
    </source>
</evidence>
<dbReference type="InterPro" id="IPR036852">
    <property type="entry name" value="Peptidase_S8/S53_dom_sf"/>
</dbReference>
<dbReference type="InterPro" id="IPR045051">
    <property type="entry name" value="SBT"/>
</dbReference>
<dbReference type="FunFam" id="3.40.50.200:FF:000006">
    <property type="entry name" value="Subtilisin-like protease SBT1.5"/>
    <property type="match status" value="1"/>
</dbReference>
<evidence type="ECO:0000259" key="10">
    <source>
        <dbReference type="Pfam" id="PF17766"/>
    </source>
</evidence>
<keyword evidence="4 7" id="KW-0378">Hydrolase</keyword>
<evidence type="ECO:0000259" key="8">
    <source>
        <dbReference type="Pfam" id="PF00082"/>
    </source>
</evidence>
<dbReference type="GO" id="GO:0004252">
    <property type="term" value="F:serine-type endopeptidase activity"/>
    <property type="evidence" value="ECO:0007669"/>
    <property type="project" value="UniProtKB-UniRule"/>
</dbReference>
<dbReference type="PANTHER" id="PTHR10795">
    <property type="entry name" value="PROPROTEIN CONVERTASE SUBTILISIN/KEXIN"/>
    <property type="match status" value="1"/>
</dbReference>
<evidence type="ECO:0000256" key="4">
    <source>
        <dbReference type="ARBA" id="ARBA00022801"/>
    </source>
</evidence>
<dbReference type="InParanoid" id="A0A2G5EFM0"/>
<feature type="active site" description="Charge relay system" evidence="6 7">
    <location>
        <position position="109"/>
    </location>
</feature>
<evidence type="ECO:0000256" key="2">
    <source>
        <dbReference type="ARBA" id="ARBA00022670"/>
    </source>
</evidence>
<keyword evidence="12" id="KW-1185">Reference proteome</keyword>
<dbReference type="CDD" id="cd04852">
    <property type="entry name" value="Peptidases_S8_3"/>
    <property type="match status" value="1"/>
</dbReference>
<dbReference type="InterPro" id="IPR041469">
    <property type="entry name" value="Subtilisin-like_FN3"/>
</dbReference>
<reference evidence="11 12" key="1">
    <citation type="submission" date="2017-09" db="EMBL/GenBank/DDBJ databases">
        <title>WGS assembly of Aquilegia coerulea Goldsmith.</title>
        <authorList>
            <person name="Hodges S."/>
            <person name="Kramer E."/>
            <person name="Nordborg M."/>
            <person name="Tomkins J."/>
            <person name="Borevitz J."/>
            <person name="Derieg N."/>
            <person name="Yan J."/>
            <person name="Mihaltcheva S."/>
            <person name="Hayes R.D."/>
            <person name="Rokhsar D."/>
        </authorList>
    </citation>
    <scope>NUCLEOTIDE SEQUENCE [LARGE SCALE GENOMIC DNA]</scope>
    <source>
        <strain evidence="12">cv. Goldsmith</strain>
    </source>
</reference>
<feature type="domain" description="Inhibitor I9" evidence="9">
    <location>
        <begin position="2"/>
        <end position="77"/>
    </location>
</feature>
<dbReference type="Pfam" id="PF00082">
    <property type="entry name" value="Peptidase_S8"/>
    <property type="match status" value="1"/>
</dbReference>
<dbReference type="InterPro" id="IPR034197">
    <property type="entry name" value="Peptidases_S8_3"/>
</dbReference>
<evidence type="ECO:0000313" key="11">
    <source>
        <dbReference type="EMBL" id="PIA54549.1"/>
    </source>
</evidence>
<evidence type="ECO:0000256" key="6">
    <source>
        <dbReference type="PIRSR" id="PIRSR615500-1"/>
    </source>
</evidence>
<dbReference type="Gene3D" id="2.60.40.2310">
    <property type="match status" value="1"/>
</dbReference>
<evidence type="ECO:0000259" key="9">
    <source>
        <dbReference type="Pfam" id="PF05922"/>
    </source>
</evidence>
<dbReference type="PROSITE" id="PS51892">
    <property type="entry name" value="SUBTILASE"/>
    <property type="match status" value="1"/>
</dbReference>
<dbReference type="Pfam" id="PF05922">
    <property type="entry name" value="Inhibitor_I9"/>
    <property type="match status" value="1"/>
</dbReference>
<evidence type="ECO:0000256" key="1">
    <source>
        <dbReference type="ARBA" id="ARBA00011073"/>
    </source>
</evidence>
<feature type="active site" description="Charge relay system" evidence="6 7">
    <location>
        <position position="483"/>
    </location>
</feature>
<feature type="domain" description="Peptidase S8/S53" evidence="8">
    <location>
        <begin position="101"/>
        <end position="532"/>
    </location>
</feature>
<comment type="similarity">
    <text evidence="1 7">Belongs to the peptidase S8 family.</text>
</comment>
<dbReference type="FunCoup" id="A0A2G5EFM0">
    <property type="interactions" value="295"/>
</dbReference>
<evidence type="ECO:0000256" key="3">
    <source>
        <dbReference type="ARBA" id="ARBA00022729"/>
    </source>
</evidence>
<feature type="non-terminal residue" evidence="11">
    <location>
        <position position="1"/>
    </location>
</feature>
<dbReference type="Proteomes" id="UP000230069">
    <property type="component" value="Unassembled WGS sequence"/>
</dbReference>
<organism evidence="11 12">
    <name type="scientific">Aquilegia coerulea</name>
    <name type="common">Rocky mountain columbine</name>
    <dbReference type="NCBI Taxonomy" id="218851"/>
    <lineage>
        <taxon>Eukaryota</taxon>
        <taxon>Viridiplantae</taxon>
        <taxon>Streptophyta</taxon>
        <taxon>Embryophyta</taxon>
        <taxon>Tracheophyta</taxon>
        <taxon>Spermatophyta</taxon>
        <taxon>Magnoliopsida</taxon>
        <taxon>Ranunculales</taxon>
        <taxon>Ranunculaceae</taxon>
        <taxon>Thalictroideae</taxon>
        <taxon>Aquilegia</taxon>
    </lineage>
</organism>